<evidence type="ECO:0000313" key="1">
    <source>
        <dbReference type="EMBL" id="WXL25582.1"/>
    </source>
</evidence>
<protein>
    <submittedName>
        <fullName evidence="1">Uncharacterized protein</fullName>
    </submittedName>
</protein>
<dbReference type="Proteomes" id="UP001476583">
    <property type="component" value="Chromosome"/>
</dbReference>
<keyword evidence="2" id="KW-1185">Reference proteome</keyword>
<evidence type="ECO:0000313" key="2">
    <source>
        <dbReference type="Proteomes" id="UP001476583"/>
    </source>
</evidence>
<organism evidence="1 2">
    <name type="scientific">Ectopseudomonas mendocina</name>
    <name type="common">Pseudomonas mendocina</name>
    <dbReference type="NCBI Taxonomy" id="300"/>
    <lineage>
        <taxon>Bacteria</taxon>
        <taxon>Pseudomonadati</taxon>
        <taxon>Pseudomonadota</taxon>
        <taxon>Gammaproteobacteria</taxon>
        <taxon>Pseudomonadales</taxon>
        <taxon>Pseudomonadaceae</taxon>
        <taxon>Ectopseudomonas</taxon>
    </lineage>
</organism>
<gene>
    <name evidence="1" type="ORF">WG219_20155</name>
</gene>
<proteinExistence type="predicted"/>
<accession>A0ABZ2RG79</accession>
<name>A0ABZ2RG79_ECTME</name>
<reference evidence="1 2" key="1">
    <citation type="submission" date="2024-03" db="EMBL/GenBank/DDBJ databases">
        <title>Complete genome of BD2.</title>
        <authorList>
            <person name="Cao G."/>
        </authorList>
    </citation>
    <scope>NUCLEOTIDE SEQUENCE [LARGE SCALE GENOMIC DNA]</scope>
    <source>
        <strain evidence="1 2">BD2</strain>
    </source>
</reference>
<dbReference type="EMBL" id="CP148074">
    <property type="protein sequence ID" value="WXL25582.1"/>
    <property type="molecule type" value="Genomic_DNA"/>
</dbReference>
<sequence length="219" mass="24951">MRTYWPLMALSICLHAQADCDFDDFPRMDDMLVSSIGDSIQWNHTPLNARAFRVPSTVSGVKGFYAGEWADAVDFTEFDGWDQILHINEDCMMMVQVKAQNERFSYGRMTITNPPENGGATLELGSGMPVQPDAQVVSDMRSDDKIRKGRMVLILSHDTMHATRAWYETELLHQGWKLEHRSVQDNATVLSFAKGRELMTVGLLRHAEKTQVLLNRMDR</sequence>